<dbReference type="AlphaFoldDB" id="A0A3L7JYU3"/>
<comment type="caution">
    <text evidence="4">The sequence shown here is derived from an EMBL/GenBank/DDBJ whole genome shotgun (WGS) entry which is preliminary data.</text>
</comment>
<evidence type="ECO:0000256" key="2">
    <source>
        <dbReference type="ARBA" id="ARBA00035108"/>
    </source>
</evidence>
<reference evidence="4 5" key="1">
    <citation type="submission" date="2018-10" db="EMBL/GenBank/DDBJ databases">
        <title>Falsibacillus sp. genome draft.</title>
        <authorList>
            <person name="Shi S."/>
        </authorList>
    </citation>
    <scope>NUCLEOTIDE SEQUENCE [LARGE SCALE GENOMIC DNA]</scope>
    <source>
        <strain evidence="4 5">GY 10110</strain>
    </source>
</reference>
<dbReference type="InterPro" id="IPR009430">
    <property type="entry name" value="GvpL/GvpF"/>
</dbReference>
<evidence type="ECO:0000256" key="3">
    <source>
        <dbReference type="ARBA" id="ARBA00035643"/>
    </source>
</evidence>
<accession>A0A3L7JYU3</accession>
<dbReference type="PANTHER" id="PTHR36852">
    <property type="entry name" value="PROTEIN GVPL 2"/>
    <property type="match status" value="1"/>
</dbReference>
<evidence type="ECO:0000313" key="4">
    <source>
        <dbReference type="EMBL" id="RLQ95485.1"/>
    </source>
</evidence>
<keyword evidence="5" id="KW-1185">Reference proteome</keyword>
<dbReference type="OrthoDB" id="144737at2"/>
<keyword evidence="1" id="KW-0304">Gas vesicle</keyword>
<name>A0A3L7JYU3_9BACI</name>
<evidence type="ECO:0000313" key="5">
    <source>
        <dbReference type="Proteomes" id="UP000276770"/>
    </source>
</evidence>
<dbReference type="Pfam" id="PF06386">
    <property type="entry name" value="GvpL_GvpF"/>
    <property type="match status" value="1"/>
</dbReference>
<comment type="similarity">
    <text evidence="3">Belongs to the gas vesicle GvpF/GvpL family.</text>
</comment>
<dbReference type="PANTHER" id="PTHR36852:SF1">
    <property type="entry name" value="PROTEIN GVPL 2"/>
    <property type="match status" value="1"/>
</dbReference>
<protein>
    <submittedName>
        <fullName evidence="4">Gas vesicle protein GvpF</fullName>
    </submittedName>
</protein>
<proteinExistence type="inferred from homology"/>
<dbReference type="RefSeq" id="WP_121680600.1">
    <property type="nucleotide sequence ID" value="NZ_RCVZ01000006.1"/>
</dbReference>
<dbReference type="EMBL" id="RCVZ01000006">
    <property type="protein sequence ID" value="RLQ95485.1"/>
    <property type="molecule type" value="Genomic_DNA"/>
</dbReference>
<comment type="subcellular location">
    <subcellularLocation>
        <location evidence="2">Gas vesicle</location>
    </subcellularLocation>
</comment>
<evidence type="ECO:0000256" key="1">
    <source>
        <dbReference type="ARBA" id="ARBA00022987"/>
    </source>
</evidence>
<sequence>MNEQNGTGVYIFCGIQTMNDDDFGTIDIEGEERKTFLIRYKDAAMVAAEVPMKIYHPNRQNLMMHQNAVSQVMNRNDTVVPISFGNIFQSKEDVKALLEKLYPQFEKLFPAIKGKIELGLKVVGKKEWLESVVKENSEVKKMAAAIQGKSEAAGYYDRIQLGGAAQKLFASLQKTVKEEIYPDLEDAAEAAKLNDLSGEKMLLNASFLIDRDKEEEFDQIVNQVHEKWKDKVDFSYSGPWPAYNFVNIRLKVEEA</sequence>
<dbReference type="Proteomes" id="UP000276770">
    <property type="component" value="Unassembled WGS sequence"/>
</dbReference>
<organism evidence="4 5">
    <name type="scientific">Falsibacillus albus</name>
    <dbReference type="NCBI Taxonomy" id="2478915"/>
    <lineage>
        <taxon>Bacteria</taxon>
        <taxon>Bacillati</taxon>
        <taxon>Bacillota</taxon>
        <taxon>Bacilli</taxon>
        <taxon>Bacillales</taxon>
        <taxon>Bacillaceae</taxon>
        <taxon>Falsibacillus</taxon>
    </lineage>
</organism>
<gene>
    <name evidence="4" type="ORF">D9X91_10655</name>
</gene>
<dbReference type="GO" id="GO:0031411">
    <property type="term" value="C:gas vesicle"/>
    <property type="evidence" value="ECO:0007669"/>
    <property type="project" value="UniProtKB-SubCell"/>
</dbReference>
<dbReference type="GO" id="GO:0031412">
    <property type="term" value="P:gas vesicle organization"/>
    <property type="evidence" value="ECO:0007669"/>
    <property type="project" value="InterPro"/>
</dbReference>